<sequence>MSMEIRMIGTGQAFAKKYFNNNALVTCNGYTLMIDFGITAPLAMYQMNVPLDAIDGVFVTHLHADHIGGFEELMLRLKFNYNKKPTLFIEENLVSPFWEHSLRGGLEFGADSRQKLDDFFHIVTLKVGVPMEIHPGFRLEILPTRHFLDMPSYSVIINEQLFYSGDTVFDPELIRAVHERGCMYLLHDCQLEGHGLVHATLAELLTLPDTIQQKIWLMHYGDNMDQYIGKTGPMTFLLQHETYSFPIKASATKNE</sequence>
<keyword evidence="2" id="KW-0862">Zinc</keyword>
<protein>
    <submittedName>
        <fullName evidence="7">MBL fold metallo-hydrolase</fullName>
    </submittedName>
</protein>
<keyword evidence="7" id="KW-0378">Hydrolase</keyword>
<dbReference type="InterPro" id="IPR001279">
    <property type="entry name" value="Metallo-B-lactamas"/>
</dbReference>
<dbReference type="SMART" id="SM00849">
    <property type="entry name" value="Lactamase_B"/>
    <property type="match status" value="1"/>
</dbReference>
<evidence type="ECO:0000313" key="8">
    <source>
        <dbReference type="Proteomes" id="UP000307943"/>
    </source>
</evidence>
<name>A0A5C4TEW9_9BACL</name>
<dbReference type="GO" id="GO:0042781">
    <property type="term" value="F:3'-tRNA processing endoribonuclease activity"/>
    <property type="evidence" value="ECO:0007669"/>
    <property type="project" value="TreeGrafter"/>
</dbReference>
<keyword evidence="1" id="KW-0255">Endonuclease</keyword>
<proteinExistence type="predicted"/>
<gene>
    <name evidence="7" type="ORF">FE784_05990</name>
</gene>
<accession>A0A5C4TEW9</accession>
<comment type="caution">
    <text evidence="7">The sequence shown here is derived from an EMBL/GenBank/DDBJ whole genome shotgun (WGS) entry which is preliminary data.</text>
</comment>
<keyword evidence="1" id="KW-0540">Nuclease</keyword>
<organism evidence="7 8">
    <name type="scientific">Paenibacillus hemerocallicola</name>
    <dbReference type="NCBI Taxonomy" id="1172614"/>
    <lineage>
        <taxon>Bacteria</taxon>
        <taxon>Bacillati</taxon>
        <taxon>Bacillota</taxon>
        <taxon>Bacilli</taxon>
        <taxon>Bacillales</taxon>
        <taxon>Paenibacillaceae</taxon>
        <taxon>Paenibacillus</taxon>
    </lineage>
</organism>
<evidence type="ECO:0000256" key="3">
    <source>
        <dbReference type="ARBA" id="ARBA00034221"/>
    </source>
</evidence>
<dbReference type="OrthoDB" id="9803916at2"/>
<evidence type="ECO:0000256" key="5">
    <source>
        <dbReference type="ARBA" id="ARBA00048505"/>
    </source>
</evidence>
<evidence type="ECO:0000313" key="7">
    <source>
        <dbReference type="EMBL" id="TNJ67097.1"/>
    </source>
</evidence>
<dbReference type="SUPFAM" id="SSF56281">
    <property type="entry name" value="Metallo-hydrolase/oxidoreductase"/>
    <property type="match status" value="1"/>
</dbReference>
<dbReference type="Pfam" id="PF23023">
    <property type="entry name" value="Anti-Pycsar_Apyc1"/>
    <property type="match status" value="1"/>
</dbReference>
<reference evidence="7 8" key="1">
    <citation type="submission" date="2019-05" db="EMBL/GenBank/DDBJ databases">
        <title>We sequenced the genome of Paenibacillus hemerocallicola KCTC 33185 for further insight into its adaptation and study the phylogeny of Paenibacillus.</title>
        <authorList>
            <person name="Narsing Rao M.P."/>
        </authorList>
    </citation>
    <scope>NUCLEOTIDE SEQUENCE [LARGE SCALE GENOMIC DNA]</scope>
    <source>
        <strain evidence="7 8">KCTC 33185</strain>
    </source>
</reference>
<dbReference type="Gene3D" id="3.60.15.10">
    <property type="entry name" value="Ribonuclease Z/Hydroxyacylglutathione hydrolase-like"/>
    <property type="match status" value="1"/>
</dbReference>
<evidence type="ECO:0000256" key="2">
    <source>
        <dbReference type="ARBA" id="ARBA00022833"/>
    </source>
</evidence>
<dbReference type="RefSeq" id="WP_139601232.1">
    <property type="nucleotide sequence ID" value="NZ_VDCQ01000006.1"/>
</dbReference>
<keyword evidence="8" id="KW-1185">Reference proteome</keyword>
<evidence type="ECO:0000259" key="6">
    <source>
        <dbReference type="SMART" id="SM00849"/>
    </source>
</evidence>
<comment type="catalytic activity">
    <reaction evidence="5">
        <text>3',5'-cyclic UMP + H2O = UMP + H(+)</text>
        <dbReference type="Rhea" id="RHEA:70575"/>
        <dbReference type="ChEBI" id="CHEBI:15377"/>
        <dbReference type="ChEBI" id="CHEBI:15378"/>
        <dbReference type="ChEBI" id="CHEBI:57865"/>
        <dbReference type="ChEBI" id="CHEBI:184387"/>
    </reaction>
    <physiologicalReaction direction="left-to-right" evidence="5">
        <dbReference type="Rhea" id="RHEA:70576"/>
    </physiologicalReaction>
</comment>
<dbReference type="EMBL" id="VDCQ01000006">
    <property type="protein sequence ID" value="TNJ67097.1"/>
    <property type="molecule type" value="Genomic_DNA"/>
</dbReference>
<dbReference type="Proteomes" id="UP000307943">
    <property type="component" value="Unassembled WGS sequence"/>
</dbReference>
<comment type="function">
    <text evidence="4">Counteracts the endogenous Pycsar antiviral defense system. Phosphodiesterase that enables metal-dependent hydrolysis of host cyclic nucleotide Pycsar defense signals such as cCMP and cUMP.</text>
</comment>
<dbReference type="GO" id="GO:0046872">
    <property type="term" value="F:metal ion binding"/>
    <property type="evidence" value="ECO:0007669"/>
    <property type="project" value="UniProtKB-KW"/>
</dbReference>
<dbReference type="PANTHER" id="PTHR46018">
    <property type="entry name" value="ZINC PHOSPHODIESTERASE ELAC PROTEIN 1"/>
    <property type="match status" value="1"/>
</dbReference>
<comment type="catalytic activity">
    <reaction evidence="3">
        <text>3',5'-cyclic CMP + H2O = CMP + H(+)</text>
        <dbReference type="Rhea" id="RHEA:72675"/>
        <dbReference type="ChEBI" id="CHEBI:15377"/>
        <dbReference type="ChEBI" id="CHEBI:15378"/>
        <dbReference type="ChEBI" id="CHEBI:58003"/>
        <dbReference type="ChEBI" id="CHEBI:60377"/>
    </reaction>
    <physiologicalReaction direction="left-to-right" evidence="3">
        <dbReference type="Rhea" id="RHEA:72676"/>
    </physiologicalReaction>
</comment>
<evidence type="ECO:0000256" key="1">
    <source>
        <dbReference type="ARBA" id="ARBA00022759"/>
    </source>
</evidence>
<dbReference type="PANTHER" id="PTHR46018:SF2">
    <property type="entry name" value="ZINC PHOSPHODIESTERASE ELAC PROTEIN 1"/>
    <property type="match status" value="1"/>
</dbReference>
<dbReference type="InterPro" id="IPR036866">
    <property type="entry name" value="RibonucZ/Hydroxyglut_hydro"/>
</dbReference>
<dbReference type="AlphaFoldDB" id="A0A5C4TEW9"/>
<feature type="domain" description="Metallo-beta-lactamase" evidence="6">
    <location>
        <begin position="19"/>
        <end position="219"/>
    </location>
</feature>
<evidence type="ECO:0000256" key="4">
    <source>
        <dbReference type="ARBA" id="ARBA00034301"/>
    </source>
</evidence>